<dbReference type="PANTHER" id="PTHR21659:SF57">
    <property type="entry name" value="PLASMA MEMBRANE PROTEOLIPID 31"/>
    <property type="match status" value="1"/>
</dbReference>
<feature type="compositionally biased region" description="Low complexity" evidence="6">
    <location>
        <begin position="9"/>
        <end position="25"/>
    </location>
</feature>
<evidence type="ECO:0000256" key="2">
    <source>
        <dbReference type="ARBA" id="ARBA00009530"/>
    </source>
</evidence>
<accession>A0ABR1TZT9</accession>
<evidence type="ECO:0000313" key="9">
    <source>
        <dbReference type="Proteomes" id="UP001444661"/>
    </source>
</evidence>
<feature type="region of interest" description="Disordered" evidence="6">
    <location>
        <begin position="124"/>
        <end position="212"/>
    </location>
</feature>
<feature type="compositionally biased region" description="Low complexity" evidence="6">
    <location>
        <begin position="645"/>
        <end position="657"/>
    </location>
</feature>
<feature type="transmembrane region" description="Helical" evidence="7">
    <location>
        <begin position="566"/>
        <end position="585"/>
    </location>
</feature>
<dbReference type="PANTHER" id="PTHR21659">
    <property type="entry name" value="HYDROPHOBIC PROTEIN RCI2 LOW TEMPERATURE AND SALT RESPONSIVE PROTEIN LTI6 -RELATED"/>
    <property type="match status" value="1"/>
</dbReference>
<feature type="compositionally biased region" description="Polar residues" evidence="6">
    <location>
        <begin position="150"/>
        <end position="186"/>
    </location>
</feature>
<keyword evidence="4 7" id="KW-1133">Transmembrane helix</keyword>
<evidence type="ECO:0000256" key="3">
    <source>
        <dbReference type="ARBA" id="ARBA00022692"/>
    </source>
</evidence>
<keyword evidence="3 7" id="KW-0812">Transmembrane</keyword>
<feature type="compositionally biased region" description="Low complexity" evidence="6">
    <location>
        <begin position="668"/>
        <end position="696"/>
    </location>
</feature>
<feature type="compositionally biased region" description="Polar residues" evidence="6">
    <location>
        <begin position="286"/>
        <end position="295"/>
    </location>
</feature>
<evidence type="ECO:0000256" key="4">
    <source>
        <dbReference type="ARBA" id="ARBA00022989"/>
    </source>
</evidence>
<feature type="region of interest" description="Disordered" evidence="6">
    <location>
        <begin position="88"/>
        <end position="108"/>
    </location>
</feature>
<comment type="subcellular location">
    <subcellularLocation>
        <location evidence="1">Membrane</location>
    </subcellularLocation>
</comment>
<feature type="region of interest" description="Disordered" evidence="6">
    <location>
        <begin position="45"/>
        <end position="65"/>
    </location>
</feature>
<keyword evidence="5 7" id="KW-0472">Membrane</keyword>
<feature type="region of interest" description="Disordered" evidence="6">
    <location>
        <begin position="1"/>
        <end position="31"/>
    </location>
</feature>
<gene>
    <name evidence="8" type="ORF">PG993_002599</name>
</gene>
<organism evidence="8 9">
    <name type="scientific">Apiospora rasikravindrae</name>
    <dbReference type="NCBI Taxonomy" id="990691"/>
    <lineage>
        <taxon>Eukaryota</taxon>
        <taxon>Fungi</taxon>
        <taxon>Dikarya</taxon>
        <taxon>Ascomycota</taxon>
        <taxon>Pezizomycotina</taxon>
        <taxon>Sordariomycetes</taxon>
        <taxon>Xylariomycetidae</taxon>
        <taxon>Amphisphaeriales</taxon>
        <taxon>Apiosporaceae</taxon>
        <taxon>Apiospora</taxon>
    </lineage>
</organism>
<feature type="region of interest" description="Disordered" evidence="6">
    <location>
        <begin position="368"/>
        <end position="452"/>
    </location>
</feature>
<evidence type="ECO:0000313" key="8">
    <source>
        <dbReference type="EMBL" id="KAK8051214.1"/>
    </source>
</evidence>
<comment type="similarity">
    <text evidence="2">Belongs to the UPF0057 (PMP3) family.</text>
</comment>
<comment type="caution">
    <text evidence="8">The sequence shown here is derived from an EMBL/GenBank/DDBJ whole genome shotgun (WGS) entry which is preliminary data.</text>
</comment>
<feature type="transmembrane region" description="Helical" evidence="7">
    <location>
        <begin position="592"/>
        <end position="612"/>
    </location>
</feature>
<feature type="region of interest" description="Disordered" evidence="6">
    <location>
        <begin position="276"/>
        <end position="331"/>
    </location>
</feature>
<dbReference type="EMBL" id="JAQQWK010000002">
    <property type="protein sequence ID" value="KAK8051214.1"/>
    <property type="molecule type" value="Genomic_DNA"/>
</dbReference>
<feature type="compositionally biased region" description="Basic residues" evidence="6">
    <location>
        <begin position="92"/>
        <end position="101"/>
    </location>
</feature>
<dbReference type="InterPro" id="IPR000612">
    <property type="entry name" value="PMP3"/>
</dbReference>
<feature type="compositionally biased region" description="Basic and acidic residues" evidence="6">
    <location>
        <begin position="427"/>
        <end position="452"/>
    </location>
</feature>
<sequence>MDGPTSRLPSSVTSTTNPATNPSTPGIVRPFPTTLSLRDLHLSTSFGSPFGTPPTPSFGVDPPRPPKEGYEWVWFPGGYWAERERVETTRHTVPKSWRRRLQVPARPPLASPWLSEEAHVASLQRPELGGREQSNPSPTSFPWAKPAVSVNDTPSAANSLTPFSPASDTESPQQALNGSGSGSQAITARPTPPSVRARSPRSPLRSPLKIFKSPHFKPRKSWMGFLPRPGQVRGFTTRLCNPLRSKISFADSLLQKSTSKKESKNNDEYTQTTLDGAKQRLAHPGTHTSPLSRISTLLREENNKSPNSRARQRKLFGKSPWHRKASAGSDASATSSILELVRGHTPQSTPVSEKAVYVESTKEYCEEFPGGEATRVDTPHLRESTEERPGRSFFFDISQHPSPGKHKRTPLRHQQVPPVSRRPSAHRSTESGKQNDGKTHHSGEPRKSSKEWWEVPISVPRWEDMRADQTFEFDLPEHLANSPMCPANQKHKSDGPGVQRIHPPALEVSNRPTASTHLMFIPKSHTYTYQTTSPHTIGDRKLAFFTYCSGEITRKPFTAMCSSDCFLAVLAILFPPLAVWVKCGLCSADSFINILLCMLGFIPGLLHAWYIIAKFPEESYEYSRVPQDAEGGRVTYVFVQGNGGPQQQHRQPQSVQPKPQDQGVMNYGATNQQSGGATQGGSSSAAAGSSSAGNNAPPTYAEAVKGDNKIQTQD</sequence>
<feature type="compositionally biased region" description="Low complexity" evidence="6">
    <location>
        <begin position="194"/>
        <end position="208"/>
    </location>
</feature>
<evidence type="ECO:0000256" key="1">
    <source>
        <dbReference type="ARBA" id="ARBA00004370"/>
    </source>
</evidence>
<evidence type="ECO:0000256" key="5">
    <source>
        <dbReference type="ARBA" id="ARBA00023136"/>
    </source>
</evidence>
<feature type="compositionally biased region" description="Basic residues" evidence="6">
    <location>
        <begin position="310"/>
        <end position="325"/>
    </location>
</feature>
<dbReference type="Pfam" id="PF01679">
    <property type="entry name" value="Pmp3"/>
    <property type="match status" value="1"/>
</dbReference>
<evidence type="ECO:0000256" key="6">
    <source>
        <dbReference type="SAM" id="MobiDB-lite"/>
    </source>
</evidence>
<proteinExistence type="inferred from homology"/>
<name>A0ABR1TZT9_9PEZI</name>
<feature type="compositionally biased region" description="Basic and acidic residues" evidence="6">
    <location>
        <begin position="374"/>
        <end position="390"/>
    </location>
</feature>
<evidence type="ECO:0000256" key="7">
    <source>
        <dbReference type="SAM" id="Phobius"/>
    </source>
</evidence>
<dbReference type="Proteomes" id="UP001444661">
    <property type="component" value="Unassembled WGS sequence"/>
</dbReference>
<keyword evidence="9" id="KW-1185">Reference proteome</keyword>
<feature type="region of interest" description="Disordered" evidence="6">
    <location>
        <begin position="640"/>
        <end position="714"/>
    </location>
</feature>
<reference evidence="8 9" key="1">
    <citation type="submission" date="2023-01" db="EMBL/GenBank/DDBJ databases">
        <title>Analysis of 21 Apiospora genomes using comparative genomics revels a genus with tremendous synthesis potential of carbohydrate active enzymes and secondary metabolites.</title>
        <authorList>
            <person name="Sorensen T."/>
        </authorList>
    </citation>
    <scope>NUCLEOTIDE SEQUENCE [LARGE SCALE GENOMIC DNA]</scope>
    <source>
        <strain evidence="8 9">CBS 33761</strain>
    </source>
</reference>
<protein>
    <submittedName>
        <fullName evidence="8">Stress response RCI peptide</fullName>
    </submittedName>
</protein>
<dbReference type="PROSITE" id="PS01309">
    <property type="entry name" value="UPF0057"/>
    <property type="match status" value="1"/>
</dbReference>